<keyword evidence="3 5" id="KW-1133">Transmembrane helix</keyword>
<feature type="domain" description="Methylamine utilisation protein MauE" evidence="6">
    <location>
        <begin position="6"/>
        <end position="132"/>
    </location>
</feature>
<evidence type="ECO:0000256" key="1">
    <source>
        <dbReference type="ARBA" id="ARBA00004141"/>
    </source>
</evidence>
<comment type="subcellular location">
    <subcellularLocation>
        <location evidence="1">Membrane</location>
        <topology evidence="1">Multi-pass membrane protein</topology>
    </subcellularLocation>
</comment>
<evidence type="ECO:0000313" key="8">
    <source>
        <dbReference type="Proteomes" id="UP000676386"/>
    </source>
</evidence>
<reference evidence="7 8" key="1">
    <citation type="submission" date="2021-04" db="EMBL/GenBank/DDBJ databases">
        <title>Chitinophaga sp. nov., isolated from the rhizosphere soil.</title>
        <authorList>
            <person name="He S."/>
        </authorList>
    </citation>
    <scope>NUCLEOTIDE SEQUENCE [LARGE SCALE GENOMIC DNA]</scope>
    <source>
        <strain evidence="7 8">2R12</strain>
    </source>
</reference>
<evidence type="ECO:0000256" key="4">
    <source>
        <dbReference type="ARBA" id="ARBA00023136"/>
    </source>
</evidence>
<dbReference type="Proteomes" id="UP000676386">
    <property type="component" value="Unassembled WGS sequence"/>
</dbReference>
<feature type="transmembrane region" description="Helical" evidence="5">
    <location>
        <begin position="74"/>
        <end position="96"/>
    </location>
</feature>
<feature type="transmembrane region" description="Helical" evidence="5">
    <location>
        <begin position="116"/>
        <end position="133"/>
    </location>
</feature>
<keyword evidence="2 5" id="KW-0812">Transmembrane</keyword>
<sequence length="146" mass="16817">MKTKAIVQEALVCLLILLFVYASLSKLLDFHEYRKQLYNQAFPAMFKPVLLWAIPVSELVLTLLLILQVTRTWALYGSLLLLLLFTGYIMLVKLNFYHRVPCSCGGVLRSLNWTQHLVFNLCFMAVTVGAILLRRKTFNHLKIVKS</sequence>
<evidence type="ECO:0000256" key="3">
    <source>
        <dbReference type="ARBA" id="ARBA00022989"/>
    </source>
</evidence>
<feature type="transmembrane region" description="Helical" evidence="5">
    <location>
        <begin position="49"/>
        <end position="67"/>
    </location>
</feature>
<keyword evidence="8" id="KW-1185">Reference proteome</keyword>
<dbReference type="EMBL" id="JAGTXB010000040">
    <property type="protein sequence ID" value="MBS0032463.1"/>
    <property type="molecule type" value="Genomic_DNA"/>
</dbReference>
<organism evidence="7 8">
    <name type="scientific">Chitinophaga hostae</name>
    <dbReference type="NCBI Taxonomy" id="2831022"/>
    <lineage>
        <taxon>Bacteria</taxon>
        <taxon>Pseudomonadati</taxon>
        <taxon>Bacteroidota</taxon>
        <taxon>Chitinophagia</taxon>
        <taxon>Chitinophagales</taxon>
        <taxon>Chitinophagaceae</taxon>
        <taxon>Chitinophaga</taxon>
    </lineage>
</organism>
<dbReference type="Pfam" id="PF07291">
    <property type="entry name" value="MauE"/>
    <property type="match status" value="1"/>
</dbReference>
<accession>A0ABS5JB80</accession>
<name>A0ABS5JB80_9BACT</name>
<gene>
    <name evidence="7" type="ORF">KE626_34345</name>
</gene>
<dbReference type="RefSeq" id="WP_211977663.1">
    <property type="nucleotide sequence ID" value="NZ_CBFHAM010000041.1"/>
</dbReference>
<proteinExistence type="predicted"/>
<evidence type="ECO:0000313" key="7">
    <source>
        <dbReference type="EMBL" id="MBS0032463.1"/>
    </source>
</evidence>
<protein>
    <recommendedName>
        <fullName evidence="6">Methylamine utilisation protein MauE domain-containing protein</fullName>
    </recommendedName>
</protein>
<dbReference type="InterPro" id="IPR009908">
    <property type="entry name" value="Methylamine_util_MauE"/>
</dbReference>
<keyword evidence="4 5" id="KW-0472">Membrane</keyword>
<evidence type="ECO:0000259" key="6">
    <source>
        <dbReference type="Pfam" id="PF07291"/>
    </source>
</evidence>
<evidence type="ECO:0000256" key="5">
    <source>
        <dbReference type="SAM" id="Phobius"/>
    </source>
</evidence>
<comment type="caution">
    <text evidence="7">The sequence shown here is derived from an EMBL/GenBank/DDBJ whole genome shotgun (WGS) entry which is preliminary data.</text>
</comment>
<evidence type="ECO:0000256" key="2">
    <source>
        <dbReference type="ARBA" id="ARBA00022692"/>
    </source>
</evidence>